<keyword evidence="4" id="KW-1185">Reference proteome</keyword>
<comment type="caution">
    <text evidence="3">The sequence shown here is derived from an EMBL/GenBank/DDBJ whole genome shotgun (WGS) entry which is preliminary data.</text>
</comment>
<dbReference type="Gene3D" id="3.60.110.10">
    <property type="entry name" value="Carbon-nitrogen hydrolase"/>
    <property type="match status" value="1"/>
</dbReference>
<dbReference type="AlphaFoldDB" id="A0AA36Y5Z7"/>
<evidence type="ECO:0000256" key="1">
    <source>
        <dbReference type="ARBA" id="ARBA00010613"/>
    </source>
</evidence>
<dbReference type="PANTHER" id="PTHR23088:SF27">
    <property type="entry name" value="DEAMINATED GLUTATHIONE AMIDASE"/>
    <property type="match status" value="1"/>
</dbReference>
<evidence type="ECO:0000313" key="3">
    <source>
        <dbReference type="EMBL" id="EHO17494.1"/>
    </source>
</evidence>
<protein>
    <recommendedName>
        <fullName evidence="2">CN hydrolase domain-containing protein</fullName>
    </recommendedName>
</protein>
<dbReference type="InterPro" id="IPR036526">
    <property type="entry name" value="C-N_Hydrolase_sf"/>
</dbReference>
<gene>
    <name evidence="3" type="ORF">HMPREF9623_01093</name>
</gene>
<feature type="domain" description="CN hydrolase" evidence="2">
    <location>
        <begin position="1"/>
        <end position="248"/>
    </location>
</feature>
<dbReference type="EMBL" id="AGEL01000006">
    <property type="protein sequence ID" value="EHO17494.1"/>
    <property type="molecule type" value="Genomic_DNA"/>
</dbReference>
<dbReference type="RefSeq" id="WP_009532926.1">
    <property type="nucleotide sequence ID" value="NZ_CAUQEI010000004.1"/>
</dbReference>
<accession>A0AA36Y5Z7</accession>
<dbReference type="Pfam" id="PF00795">
    <property type="entry name" value="CN_hydrolase"/>
    <property type="match status" value="1"/>
</dbReference>
<evidence type="ECO:0000313" key="4">
    <source>
        <dbReference type="Proteomes" id="UP000018466"/>
    </source>
</evidence>
<dbReference type="Proteomes" id="UP000018466">
    <property type="component" value="Unassembled WGS sequence"/>
</dbReference>
<proteinExistence type="inferred from homology"/>
<dbReference type="CDD" id="cd07581">
    <property type="entry name" value="nitrilase_3"/>
    <property type="match status" value="1"/>
</dbReference>
<dbReference type="PROSITE" id="PS50263">
    <property type="entry name" value="CN_HYDROLASE"/>
    <property type="match status" value="1"/>
</dbReference>
<organism evidence="3 4">
    <name type="scientific">Stomatobaculum longum</name>
    <dbReference type="NCBI Taxonomy" id="796942"/>
    <lineage>
        <taxon>Bacteria</taxon>
        <taxon>Bacillati</taxon>
        <taxon>Bacillota</taxon>
        <taxon>Clostridia</taxon>
        <taxon>Lachnospirales</taxon>
        <taxon>Lachnospiraceae</taxon>
        <taxon>Stomatobaculum</taxon>
    </lineage>
</organism>
<dbReference type="InterPro" id="IPR003010">
    <property type="entry name" value="C-N_Hydrolase"/>
</dbReference>
<dbReference type="PANTHER" id="PTHR23088">
    <property type="entry name" value="NITRILASE-RELATED"/>
    <property type="match status" value="1"/>
</dbReference>
<dbReference type="GeneID" id="86940849"/>
<reference evidence="3 4" key="1">
    <citation type="submission" date="2011-10" db="EMBL/GenBank/DDBJ databases">
        <title>The Genome Sequence of Lachnospiraceae bacterium ACC2.</title>
        <authorList>
            <consortium name="The Broad Institute Genome Sequencing Platform"/>
            <person name="Earl A."/>
            <person name="Ward D."/>
            <person name="Feldgarden M."/>
            <person name="Gevers D."/>
            <person name="Sizova M."/>
            <person name="Hazen A."/>
            <person name="Epstein S."/>
            <person name="Young S.K."/>
            <person name="Zeng Q."/>
            <person name="Gargeya S."/>
            <person name="Fitzgerald M."/>
            <person name="Haas B."/>
            <person name="Abouelleil A."/>
            <person name="Alvarado L."/>
            <person name="Arachchi H.M."/>
            <person name="Berlin A."/>
            <person name="Brown A."/>
            <person name="Chapman S.B."/>
            <person name="Chen Z."/>
            <person name="Dunbar C."/>
            <person name="Freedman E."/>
            <person name="Gearin G."/>
            <person name="Goldberg J."/>
            <person name="Griggs A."/>
            <person name="Gujja S."/>
            <person name="Heiman D."/>
            <person name="Howarth C."/>
            <person name="Larson L."/>
            <person name="Lui A."/>
            <person name="MacDonald P.J.P."/>
            <person name="Montmayeur A."/>
            <person name="Murphy C."/>
            <person name="Neiman D."/>
            <person name="Pearson M."/>
            <person name="Priest M."/>
            <person name="Roberts A."/>
            <person name="Saif S."/>
            <person name="Shea T."/>
            <person name="Shenoy N."/>
            <person name="Sisk P."/>
            <person name="Stolte C."/>
            <person name="Sykes S."/>
            <person name="Wortman J."/>
            <person name="Nusbaum C."/>
            <person name="Birren B."/>
        </authorList>
    </citation>
    <scope>NUCLEOTIDE SEQUENCE [LARGE SCALE GENOMIC DNA]</scope>
    <source>
        <strain evidence="3 4">ACC2</strain>
    </source>
</reference>
<evidence type="ECO:0000259" key="2">
    <source>
        <dbReference type="PROSITE" id="PS50263"/>
    </source>
</evidence>
<sequence>MRHTFAIAQMTVAEQVTDNVKKMEAMMREAQERFRAELILFPETCMAEFSRGMTRELRAETAEALDGPFVSAVRELAARFSIWTVFGFYERAETADSENRSYNSALILDDRGEIRGHYRKTHLYDAFGYRESDDYLRGEQLFRPIDSPFGKLGLFVCYELRFPEVARVARAGGAEILLMPSAWVKGDLKSEHFRTLLKARAVENTCYLLAANQYSKIRMGESAAIDPMGVVTASAGEGETVFPVYLDSERLREVREKLPSFEDRREELYGSLSSNTMNRCQSEI</sequence>
<dbReference type="SUPFAM" id="SSF56317">
    <property type="entry name" value="Carbon-nitrogen hydrolase"/>
    <property type="match status" value="1"/>
</dbReference>
<comment type="similarity">
    <text evidence="1">Belongs to the carbon-nitrogen hydrolase superfamily. NIT1/NIT2 family.</text>
</comment>
<name>A0AA36Y5Z7_9FIRM</name>